<evidence type="ECO:0000313" key="8">
    <source>
        <dbReference type="EMBL" id="WFF40523.1"/>
    </source>
</evidence>
<dbReference type="EMBL" id="CP035631">
    <property type="protein sequence ID" value="WFF40523.1"/>
    <property type="molecule type" value="Genomic_DNA"/>
</dbReference>
<evidence type="ECO:0000256" key="5">
    <source>
        <dbReference type="ARBA" id="ARBA00022989"/>
    </source>
</evidence>
<name>A0ABY8FG29_9GAMM</name>
<feature type="transmembrane region" description="Helical" evidence="7">
    <location>
        <begin position="7"/>
        <end position="24"/>
    </location>
</feature>
<keyword evidence="6 7" id="KW-0472">Membrane</keyword>
<evidence type="ECO:0000256" key="7">
    <source>
        <dbReference type="SAM" id="Phobius"/>
    </source>
</evidence>
<keyword evidence="3" id="KW-1003">Cell membrane</keyword>
<keyword evidence="4 7" id="KW-0812">Transmembrane</keyword>
<accession>A0ABY8FG29</accession>
<organism evidence="8 9">
    <name type="scientific">Salinicola endophyticus</name>
    <dbReference type="NCBI Taxonomy" id="1949083"/>
    <lineage>
        <taxon>Bacteria</taxon>
        <taxon>Pseudomonadati</taxon>
        <taxon>Pseudomonadota</taxon>
        <taxon>Gammaproteobacteria</taxon>
        <taxon>Oceanospirillales</taxon>
        <taxon>Halomonadaceae</taxon>
        <taxon>Salinicola</taxon>
    </lineage>
</organism>
<dbReference type="PIRSF" id="PIRSF019239">
    <property type="entry name" value="MrpE"/>
    <property type="match status" value="1"/>
</dbReference>
<evidence type="ECO:0000256" key="3">
    <source>
        <dbReference type="ARBA" id="ARBA00022475"/>
    </source>
</evidence>
<protein>
    <submittedName>
        <fullName evidence="8">Na+/H+ antiporter subunit E</fullName>
    </submittedName>
</protein>
<proteinExistence type="inferred from homology"/>
<comment type="subcellular location">
    <subcellularLocation>
        <location evidence="1">Cell membrane</location>
        <topology evidence="1">Multi-pass membrane protein</topology>
    </subcellularLocation>
</comment>
<keyword evidence="9" id="KW-1185">Reference proteome</keyword>
<evidence type="ECO:0000256" key="4">
    <source>
        <dbReference type="ARBA" id="ARBA00022692"/>
    </source>
</evidence>
<evidence type="ECO:0000256" key="6">
    <source>
        <dbReference type="ARBA" id="ARBA00023136"/>
    </source>
</evidence>
<gene>
    <name evidence="8" type="ORF">EVC62_02835</name>
</gene>
<dbReference type="PANTHER" id="PTHR34584">
    <property type="entry name" value="NA(+)/H(+) ANTIPORTER SUBUNIT E1"/>
    <property type="match status" value="1"/>
</dbReference>
<dbReference type="Proteomes" id="UP001321526">
    <property type="component" value="Chromosome"/>
</dbReference>
<dbReference type="PANTHER" id="PTHR34584:SF1">
    <property type="entry name" value="NA(+)_H(+) ANTIPORTER SUBUNIT E1"/>
    <property type="match status" value="1"/>
</dbReference>
<dbReference type="Pfam" id="PF01899">
    <property type="entry name" value="MNHE"/>
    <property type="match status" value="1"/>
</dbReference>
<feature type="transmembrane region" description="Helical" evidence="7">
    <location>
        <begin position="30"/>
        <end position="51"/>
    </location>
</feature>
<sequence>MIPPLRWLPMPVLSLLLLVVWLLLQQSVALGQWLLGGALAVVIPLLCRPFWERQPRIKRPLKLLHYVVRVLRDIVVANLEVSKLILDPRGRMRPAFVEYPLSLTENFPITILASTITMTPGTVSAHLRLDGRTLLIHALDVADIDALIADIHQRYERPLMEIFES</sequence>
<evidence type="ECO:0000313" key="9">
    <source>
        <dbReference type="Proteomes" id="UP001321526"/>
    </source>
</evidence>
<evidence type="ECO:0000256" key="1">
    <source>
        <dbReference type="ARBA" id="ARBA00004651"/>
    </source>
</evidence>
<dbReference type="InterPro" id="IPR002758">
    <property type="entry name" value="Cation_antiport_E"/>
</dbReference>
<reference evidence="8 9" key="1">
    <citation type="submission" date="2019-01" db="EMBL/GenBank/DDBJ databases">
        <title>Genome sequence of Salinicola endophyticus REST5.</title>
        <authorList>
            <person name="Nascimento F.X."/>
        </authorList>
    </citation>
    <scope>NUCLEOTIDE SEQUENCE [LARGE SCALE GENOMIC DNA]</scope>
    <source>
        <strain evidence="8 9">REST5</strain>
    </source>
</reference>
<comment type="similarity">
    <text evidence="2">Belongs to the CPA3 antiporters (TC 2.A.63) subunit E family.</text>
</comment>
<evidence type="ECO:0000256" key="2">
    <source>
        <dbReference type="ARBA" id="ARBA00006228"/>
    </source>
</evidence>
<dbReference type="RefSeq" id="WP_110674698.1">
    <property type="nucleotide sequence ID" value="NZ_CP035631.1"/>
</dbReference>
<dbReference type="NCBIfam" id="NF006518">
    <property type="entry name" value="PRK08965.1-2"/>
    <property type="match status" value="1"/>
</dbReference>
<keyword evidence="5 7" id="KW-1133">Transmembrane helix</keyword>